<gene>
    <name evidence="2" type="ORF">FEF65_00640</name>
</gene>
<evidence type="ECO:0000259" key="1">
    <source>
        <dbReference type="Pfam" id="PF00534"/>
    </source>
</evidence>
<proteinExistence type="predicted"/>
<dbReference type="InterPro" id="IPR001296">
    <property type="entry name" value="Glyco_trans_1"/>
</dbReference>
<organism evidence="2 3">
    <name type="scientific">Mariprofundus erugo</name>
    <dbReference type="NCBI Taxonomy" id="2528639"/>
    <lineage>
        <taxon>Bacteria</taxon>
        <taxon>Pseudomonadati</taxon>
        <taxon>Pseudomonadota</taxon>
        <taxon>Candidatius Mariprofundia</taxon>
        <taxon>Mariprofundales</taxon>
        <taxon>Mariprofundaceae</taxon>
        <taxon>Mariprofundus</taxon>
    </lineage>
</organism>
<sequence>MDAQKPVSDELQGANWLYENAAEWHEQFRSEHGRPFRVLHIGNLANNAYLNSKMLRNMGVESDVLCCDYYHVMGCPEWEDADVIGDWSDDFAPKWHSVDLNGFSRPEWFVQGPIVECLEYLRLANSQSNPGVEKLREYLEYKSGLRVTYAVDAGPVEPQLPLAGSPREVPVGFLMRILKRLIRLVRADSHQTQSEPVQAEQIQPAHAPDLAAETMMRMMSRSEQLLSGRNTGLQETDLIGYCGILAQLAEVFAHYDLIHGYANAGIYPLLVDKQYVAYEHGTIRKTPFEETSQGRLCELVYKSANMVAITNCDAISAVKKLAISNFEFIPHPINEDWLVEDEKSIRLRAHIRSQANADFVVFHPSRQHWDEQRNPNMEKGNDFFINGFARFVREVNPSAACVMVEWGEMLEKSKKLIADLGISDRIIWVKTLPNREMVRYIMATDALADQFFLGAFGSTTPKALALGKPVFLYLNEDVHRWCFEEMPPVLNVQTSMEIFEGLQSLYRDQKLYNDISAGSRSWYQKYHSNHVITEKLCHIYQRAL</sequence>
<dbReference type="Pfam" id="PF00534">
    <property type="entry name" value="Glycos_transf_1"/>
    <property type="match status" value="1"/>
</dbReference>
<dbReference type="AlphaFoldDB" id="A0A5R9GYT2"/>
<dbReference type="SUPFAM" id="SSF53756">
    <property type="entry name" value="UDP-Glycosyltransferase/glycogen phosphorylase"/>
    <property type="match status" value="1"/>
</dbReference>
<keyword evidence="2" id="KW-0808">Transferase</keyword>
<keyword evidence="3" id="KW-1185">Reference proteome</keyword>
<protein>
    <submittedName>
        <fullName evidence="2">Glycosyltransferase</fullName>
    </submittedName>
</protein>
<dbReference type="RefSeq" id="WP_138237852.1">
    <property type="nucleotide sequence ID" value="NZ_VBRY01000001.1"/>
</dbReference>
<dbReference type="Gene3D" id="3.40.50.2000">
    <property type="entry name" value="Glycogen Phosphorylase B"/>
    <property type="match status" value="2"/>
</dbReference>
<dbReference type="EMBL" id="VBRY01000001">
    <property type="protein sequence ID" value="TLS69037.1"/>
    <property type="molecule type" value="Genomic_DNA"/>
</dbReference>
<evidence type="ECO:0000313" key="3">
    <source>
        <dbReference type="Proteomes" id="UP000306585"/>
    </source>
</evidence>
<name>A0A5R9GYT2_9PROT</name>
<dbReference type="GO" id="GO:0016757">
    <property type="term" value="F:glycosyltransferase activity"/>
    <property type="evidence" value="ECO:0007669"/>
    <property type="project" value="InterPro"/>
</dbReference>
<dbReference type="Proteomes" id="UP000306585">
    <property type="component" value="Unassembled WGS sequence"/>
</dbReference>
<feature type="domain" description="Glycosyl transferase family 1" evidence="1">
    <location>
        <begin position="378"/>
        <end position="474"/>
    </location>
</feature>
<reference evidence="2 3" key="1">
    <citation type="journal article" date="2019" name="Appl. Environ. Microbiol.">
        <title>Environmental Evidence and Genomic Insight of Iron-oxidizing Bacteria Preference Towards More Corrosion Resistant Stainless Steel at Higher Salinities.</title>
        <authorList>
            <person name="Garrison C.E."/>
            <person name="Price K.A."/>
            <person name="Field E.K."/>
        </authorList>
    </citation>
    <scope>NUCLEOTIDE SEQUENCE [LARGE SCALE GENOMIC DNA]</scope>
    <source>
        <strain evidence="2 3">P3</strain>
    </source>
</reference>
<accession>A0A5R9GYT2</accession>
<comment type="caution">
    <text evidence="2">The sequence shown here is derived from an EMBL/GenBank/DDBJ whole genome shotgun (WGS) entry which is preliminary data.</text>
</comment>
<evidence type="ECO:0000313" key="2">
    <source>
        <dbReference type="EMBL" id="TLS69037.1"/>
    </source>
</evidence>
<dbReference type="PANTHER" id="PTHR12526">
    <property type="entry name" value="GLYCOSYLTRANSFERASE"/>
    <property type="match status" value="1"/>
</dbReference>